<evidence type="ECO:0000256" key="1">
    <source>
        <dbReference type="ARBA" id="ARBA00004271"/>
    </source>
</evidence>
<evidence type="ECO:0000256" key="10">
    <source>
        <dbReference type="RuleBase" id="RU366015"/>
    </source>
</evidence>
<proteinExistence type="inferred from homology"/>
<keyword evidence="7 8" id="KW-0464">Manganese</keyword>
<evidence type="ECO:0000256" key="5">
    <source>
        <dbReference type="ARBA" id="ARBA00022723"/>
    </source>
</evidence>
<feature type="domain" description="Cupin type-1" evidence="12">
    <location>
        <begin position="66"/>
        <end position="213"/>
    </location>
</feature>
<keyword evidence="3 10" id="KW-0052">Apoplast</keyword>
<feature type="transmembrane region" description="Helical" evidence="11">
    <location>
        <begin position="32"/>
        <end position="51"/>
    </location>
</feature>
<keyword evidence="11" id="KW-0472">Membrane</keyword>
<dbReference type="SMART" id="SM00835">
    <property type="entry name" value="Cupin_1"/>
    <property type="match status" value="1"/>
</dbReference>
<feature type="binding site" evidence="9">
    <location>
        <position position="159"/>
    </location>
    <ligand>
        <name>Mn(2+)</name>
        <dbReference type="ChEBI" id="CHEBI:29035"/>
    </ligand>
</feature>
<reference evidence="13" key="2">
    <citation type="submission" date="2020-08" db="EMBL/GenBank/DDBJ databases">
        <title>Plant Genome Project.</title>
        <authorList>
            <person name="Zhang R.-G."/>
        </authorList>
    </citation>
    <scope>NUCLEOTIDE SEQUENCE</scope>
    <source>
        <strain evidence="13">Huo1</strain>
        <tissue evidence="13">Leaf</tissue>
    </source>
</reference>
<dbReference type="PRINTS" id="PR00325">
    <property type="entry name" value="GERMIN"/>
</dbReference>
<name>A0A8X8ZU76_SALSN</name>
<feature type="binding site" evidence="8">
    <location>
        <position position="118"/>
    </location>
    <ligand>
        <name>oxalate</name>
        <dbReference type="ChEBI" id="CHEBI:30623"/>
    </ligand>
</feature>
<keyword evidence="4 10" id="KW-0964">Secreted</keyword>
<evidence type="ECO:0000313" key="13">
    <source>
        <dbReference type="EMBL" id="KAG6417267.1"/>
    </source>
</evidence>
<dbReference type="EMBL" id="PNBA02000007">
    <property type="protein sequence ID" value="KAG6417267.1"/>
    <property type="molecule type" value="Genomic_DNA"/>
</dbReference>
<keyword evidence="14" id="KW-1185">Reference proteome</keyword>
<dbReference type="SUPFAM" id="SSF51182">
    <property type="entry name" value="RmlC-like cupins"/>
    <property type="match status" value="1"/>
</dbReference>
<dbReference type="InterPro" id="IPR014710">
    <property type="entry name" value="RmlC-like_jellyroll"/>
</dbReference>
<keyword evidence="11" id="KW-0812">Transmembrane</keyword>
<protein>
    <recommendedName>
        <fullName evidence="10">Germin-like protein</fullName>
    </recommendedName>
</protein>
<dbReference type="AlphaFoldDB" id="A0A8X8ZU76"/>
<organism evidence="13">
    <name type="scientific">Salvia splendens</name>
    <name type="common">Scarlet sage</name>
    <dbReference type="NCBI Taxonomy" id="180675"/>
    <lineage>
        <taxon>Eukaryota</taxon>
        <taxon>Viridiplantae</taxon>
        <taxon>Streptophyta</taxon>
        <taxon>Embryophyta</taxon>
        <taxon>Tracheophyta</taxon>
        <taxon>Spermatophyta</taxon>
        <taxon>Magnoliopsida</taxon>
        <taxon>eudicotyledons</taxon>
        <taxon>Gunneridae</taxon>
        <taxon>Pentapetalae</taxon>
        <taxon>asterids</taxon>
        <taxon>lamiids</taxon>
        <taxon>Lamiales</taxon>
        <taxon>Lamiaceae</taxon>
        <taxon>Nepetoideae</taxon>
        <taxon>Mentheae</taxon>
        <taxon>Salviinae</taxon>
        <taxon>Salvia</taxon>
        <taxon>Salvia subgen. Calosphace</taxon>
        <taxon>core Calosphace</taxon>
    </lineage>
</organism>
<accession>A0A8X8ZU76</accession>
<keyword evidence="11" id="KW-1133">Transmembrane helix</keyword>
<keyword evidence="6" id="KW-1015">Disulfide bond</keyword>
<keyword evidence="10" id="KW-0732">Signal</keyword>
<dbReference type="Proteomes" id="UP000298416">
    <property type="component" value="Unassembled WGS sequence"/>
</dbReference>
<comment type="similarity">
    <text evidence="2 10">Belongs to the germin family.</text>
</comment>
<dbReference type="PANTHER" id="PTHR31238">
    <property type="entry name" value="GERMIN-LIKE PROTEIN SUBFAMILY 3 MEMBER 3"/>
    <property type="match status" value="1"/>
</dbReference>
<evidence type="ECO:0000256" key="11">
    <source>
        <dbReference type="SAM" id="Phobius"/>
    </source>
</evidence>
<reference evidence="13" key="1">
    <citation type="submission" date="2018-01" db="EMBL/GenBank/DDBJ databases">
        <authorList>
            <person name="Mao J.F."/>
        </authorList>
    </citation>
    <scope>NUCLEOTIDE SEQUENCE</scope>
    <source>
        <strain evidence="13">Huo1</strain>
        <tissue evidence="13">Leaf</tissue>
    </source>
</reference>
<feature type="binding site" evidence="9">
    <location>
        <position position="113"/>
    </location>
    <ligand>
        <name>Mn(2+)</name>
        <dbReference type="ChEBI" id="CHEBI:29035"/>
    </ligand>
</feature>
<evidence type="ECO:0000256" key="2">
    <source>
        <dbReference type="ARBA" id="ARBA00007456"/>
    </source>
</evidence>
<keyword evidence="5 8" id="KW-0479">Metal-binding</keyword>
<evidence type="ECO:0000313" key="14">
    <source>
        <dbReference type="Proteomes" id="UP000298416"/>
    </source>
</evidence>
<dbReference type="CDD" id="cd02241">
    <property type="entry name" value="cupin_OxOx"/>
    <property type="match status" value="1"/>
</dbReference>
<dbReference type="PROSITE" id="PS00725">
    <property type="entry name" value="GERMIN"/>
    <property type="match status" value="1"/>
</dbReference>
<gene>
    <name evidence="13" type="ORF">SASPL_119421</name>
</gene>
<comment type="caution">
    <text evidence="13">The sequence shown here is derived from an EMBL/GenBank/DDBJ whole genome shotgun (WGS) entry which is preliminary data.</text>
</comment>
<dbReference type="Pfam" id="PF00190">
    <property type="entry name" value="Cupin_1"/>
    <property type="match status" value="1"/>
</dbReference>
<evidence type="ECO:0000256" key="7">
    <source>
        <dbReference type="ARBA" id="ARBA00023211"/>
    </source>
</evidence>
<dbReference type="InterPro" id="IPR006045">
    <property type="entry name" value="Cupin_1"/>
</dbReference>
<evidence type="ECO:0000256" key="3">
    <source>
        <dbReference type="ARBA" id="ARBA00022523"/>
    </source>
</evidence>
<feature type="binding site" evidence="9">
    <location>
        <position position="111"/>
    </location>
    <ligand>
        <name>Mn(2+)</name>
        <dbReference type="ChEBI" id="CHEBI:29035"/>
    </ligand>
</feature>
<comment type="subcellular location">
    <subcellularLocation>
        <location evidence="1 10">Secreted</location>
        <location evidence="1 10">Extracellular space</location>
        <location evidence="1 10">Apoplast</location>
    </subcellularLocation>
</comment>
<feature type="signal peptide" evidence="10">
    <location>
        <begin position="1"/>
        <end position="22"/>
    </location>
</feature>
<dbReference type="InterPro" id="IPR001929">
    <property type="entry name" value="Germin"/>
</dbReference>
<dbReference type="GO" id="GO:0048046">
    <property type="term" value="C:apoplast"/>
    <property type="evidence" value="ECO:0007669"/>
    <property type="project" value="UniProtKB-SubCell"/>
</dbReference>
<evidence type="ECO:0000259" key="12">
    <source>
        <dbReference type="SMART" id="SM00835"/>
    </source>
</evidence>
<dbReference type="GO" id="GO:0030145">
    <property type="term" value="F:manganese ion binding"/>
    <property type="evidence" value="ECO:0007669"/>
    <property type="project" value="UniProtKB-UniRule"/>
</dbReference>
<dbReference type="InterPro" id="IPR019780">
    <property type="entry name" value="Germin_Mn-BS"/>
</dbReference>
<evidence type="ECO:0000256" key="6">
    <source>
        <dbReference type="ARBA" id="ARBA00023157"/>
    </source>
</evidence>
<feature type="binding site" evidence="9">
    <location>
        <position position="118"/>
    </location>
    <ligand>
        <name>Mn(2+)</name>
        <dbReference type="ChEBI" id="CHEBI:29035"/>
    </ligand>
</feature>
<sequence length="222" mass="24937">MASSAILFITLPFLNSISFSLAFDPRPLQEFLFFNYFTILYIITIFFYSNVNMQGPKTCHRKRLPHDRPGPFNAYGVAFVIASVPTMRGLNTQGQQFLRAELAPNGYFPPHTHPRASELIFVIQGAVEVGFVTSFPDYKYYNKVLNKGDAFIFPVGLVHTVRNVARGNSITTSSLNSQNPGIIFLPDSLYAAKPPINSSYLARASKLDENTVKDLHTKMWFA</sequence>
<evidence type="ECO:0000256" key="8">
    <source>
        <dbReference type="PIRSR" id="PIRSR601929-1"/>
    </source>
</evidence>
<feature type="binding site" evidence="8">
    <location>
        <position position="113"/>
    </location>
    <ligand>
        <name>oxalate</name>
        <dbReference type="ChEBI" id="CHEBI:30623"/>
    </ligand>
</feature>
<evidence type="ECO:0000256" key="9">
    <source>
        <dbReference type="PIRSR" id="PIRSR601929-2"/>
    </source>
</evidence>
<evidence type="ECO:0000256" key="4">
    <source>
        <dbReference type="ARBA" id="ARBA00022525"/>
    </source>
</evidence>
<feature type="chain" id="PRO_5036516331" description="Germin-like protein" evidence="10">
    <location>
        <begin position="23"/>
        <end position="222"/>
    </location>
</feature>
<dbReference type="Gene3D" id="2.60.120.10">
    <property type="entry name" value="Jelly Rolls"/>
    <property type="match status" value="1"/>
</dbReference>
<dbReference type="InterPro" id="IPR011051">
    <property type="entry name" value="RmlC_Cupin_sf"/>
</dbReference>